<keyword evidence="3" id="KW-1185">Reference proteome</keyword>
<proteinExistence type="predicted"/>
<organism evidence="2 3">
    <name type="scientific">Paraburkholderia dioscoreae</name>
    <dbReference type="NCBI Taxonomy" id="2604047"/>
    <lineage>
        <taxon>Bacteria</taxon>
        <taxon>Pseudomonadati</taxon>
        <taxon>Pseudomonadota</taxon>
        <taxon>Betaproteobacteria</taxon>
        <taxon>Burkholderiales</taxon>
        <taxon>Burkholderiaceae</taxon>
        <taxon>Paraburkholderia</taxon>
    </lineage>
</organism>
<dbReference type="KEGG" id="pdio:PDMSB3_1433"/>
<evidence type="ECO:0000256" key="1">
    <source>
        <dbReference type="SAM" id="MobiDB-lite"/>
    </source>
</evidence>
<dbReference type="Proteomes" id="UP000325811">
    <property type="component" value="Chromosome I"/>
</dbReference>
<gene>
    <name evidence="2" type="ORF">PDMSB3_1433</name>
</gene>
<feature type="compositionally biased region" description="Basic and acidic residues" evidence="1">
    <location>
        <begin position="37"/>
        <end position="48"/>
    </location>
</feature>
<dbReference type="EMBL" id="LR699553">
    <property type="protein sequence ID" value="VVD27890.1"/>
    <property type="molecule type" value="Genomic_DNA"/>
</dbReference>
<evidence type="ECO:0000313" key="3">
    <source>
        <dbReference type="Proteomes" id="UP000325811"/>
    </source>
</evidence>
<feature type="region of interest" description="Disordered" evidence="1">
    <location>
        <begin position="31"/>
        <end position="61"/>
    </location>
</feature>
<sequence>MPTRVKRAVSYGARKLRRVSPTLGNPIASAALHHARDRSPTLKHDKGRNLPATYGQRYRRQ</sequence>
<protein>
    <submittedName>
        <fullName evidence="2">Uncharacterized protein</fullName>
    </submittedName>
</protein>
<evidence type="ECO:0000313" key="2">
    <source>
        <dbReference type="EMBL" id="VVD27890.1"/>
    </source>
</evidence>
<dbReference type="AlphaFoldDB" id="A0A5Q4YV10"/>
<accession>A0A5Q4YV10</accession>
<reference evidence="2 3" key="1">
    <citation type="submission" date="2019-08" db="EMBL/GenBank/DDBJ databases">
        <authorList>
            <person name="Herpell B J."/>
        </authorList>
    </citation>
    <scope>NUCLEOTIDE SEQUENCE [LARGE SCALE GENOMIC DNA]</scope>
    <source>
        <strain evidence="3">Msb3</strain>
    </source>
</reference>
<name>A0A5Q4YV10_9BURK</name>